<evidence type="ECO:0000256" key="1">
    <source>
        <dbReference type="ARBA" id="ARBA00001947"/>
    </source>
</evidence>
<comment type="cofactor">
    <cofactor evidence="1">
        <name>Zn(2+)</name>
        <dbReference type="ChEBI" id="CHEBI:29105"/>
    </cofactor>
</comment>
<organism evidence="9 10">
    <name type="scientific">Holospora curviuscula</name>
    <dbReference type="NCBI Taxonomy" id="1082868"/>
    <lineage>
        <taxon>Bacteria</taxon>
        <taxon>Pseudomonadati</taxon>
        <taxon>Pseudomonadota</taxon>
        <taxon>Alphaproteobacteria</taxon>
        <taxon>Holosporales</taxon>
        <taxon>Holosporaceae</taxon>
        <taxon>Holospora</taxon>
    </lineage>
</organism>
<dbReference type="InterPro" id="IPR051156">
    <property type="entry name" value="Mito/Outer_Membr_Metalloprot"/>
</dbReference>
<dbReference type="RefSeq" id="WP_104207263.1">
    <property type="nucleotide sequence ID" value="NZ_PHHC01000129.1"/>
</dbReference>
<dbReference type="InterPro" id="IPR019734">
    <property type="entry name" value="TPR_rpt"/>
</dbReference>
<dbReference type="Pfam" id="PF01435">
    <property type="entry name" value="Peptidase_M48"/>
    <property type="match status" value="1"/>
</dbReference>
<evidence type="ECO:0000259" key="8">
    <source>
        <dbReference type="Pfam" id="PF01435"/>
    </source>
</evidence>
<dbReference type="SUPFAM" id="SSF48452">
    <property type="entry name" value="TPR-like"/>
    <property type="match status" value="1"/>
</dbReference>
<feature type="domain" description="Peptidase M48" evidence="8">
    <location>
        <begin position="59"/>
        <end position="231"/>
    </location>
</feature>
<keyword evidence="5" id="KW-0862">Zinc</keyword>
<sequence>MKRFVKILGLIFGLTAWGMPLRFEEGSVVYDSQVENFLNTVCAPAFTILGGALRSRVRFHLVNSETINAFAVKNGNIFINIGVFLAADRPEEVIGVLFHELGHVACDHITKAIDLMKSLEMRSVMFRVLAGVAAGMTALAARDGLQDVLPGFFGGSTLIDLTALTDMMHFSRAQEGAADQFALDLLKTLRWSMDGLATFMEKLVRTSGPNTTPLYLRTHPCSLDRLTSIQDARKRSRPAVPLAPWVYHEFFKIKTKLLACTPLNGGTSLTKFRHRLAGIPKSYHSIGESIFFHRRGKSKEALAALERFEKIHQKDAFTWELRAQILFESGNLPHALKAIHTALTLRPKDVGIKTYAAIIALDSTDPKEWKRSVASLEGAVFGPQKNPQLWYWLGIALGKLNRIGEMHVAMAECAMGKGAIKEAKQHTHLALIQLKNLKPSVVIHAYTQKYLLRARDLERALKDVLLSTSHD</sequence>
<accession>A0A2S5R7V8</accession>
<name>A0A2S5R7V8_9PROT</name>
<dbReference type="Proteomes" id="UP000239425">
    <property type="component" value="Unassembled WGS sequence"/>
</dbReference>
<dbReference type="OrthoDB" id="9814887at2"/>
<evidence type="ECO:0000256" key="3">
    <source>
        <dbReference type="ARBA" id="ARBA00022723"/>
    </source>
</evidence>
<dbReference type="InterPro" id="IPR001915">
    <property type="entry name" value="Peptidase_M48"/>
</dbReference>
<keyword evidence="10" id="KW-1185">Reference proteome</keyword>
<dbReference type="PANTHER" id="PTHR22726">
    <property type="entry name" value="METALLOENDOPEPTIDASE OMA1"/>
    <property type="match status" value="1"/>
</dbReference>
<protein>
    <submittedName>
        <fullName evidence="9">TPR repeat-containing protein YfgC</fullName>
    </submittedName>
</protein>
<evidence type="ECO:0000313" key="9">
    <source>
        <dbReference type="EMBL" id="PPE03205.1"/>
    </source>
</evidence>
<keyword evidence="3" id="KW-0479">Metal-binding</keyword>
<keyword evidence="7" id="KW-0802">TPR repeat</keyword>
<evidence type="ECO:0000313" key="10">
    <source>
        <dbReference type="Proteomes" id="UP000239425"/>
    </source>
</evidence>
<keyword evidence="4" id="KW-0378">Hydrolase</keyword>
<dbReference type="AlphaFoldDB" id="A0A2S5R7V8"/>
<dbReference type="PROSITE" id="PS50005">
    <property type="entry name" value="TPR"/>
    <property type="match status" value="1"/>
</dbReference>
<dbReference type="GO" id="GO:0046872">
    <property type="term" value="F:metal ion binding"/>
    <property type="evidence" value="ECO:0007669"/>
    <property type="project" value="UniProtKB-KW"/>
</dbReference>
<dbReference type="GO" id="GO:0016020">
    <property type="term" value="C:membrane"/>
    <property type="evidence" value="ECO:0007669"/>
    <property type="project" value="TreeGrafter"/>
</dbReference>
<dbReference type="CDD" id="cd07324">
    <property type="entry name" value="M48C_Oma1-like"/>
    <property type="match status" value="1"/>
</dbReference>
<evidence type="ECO:0000256" key="2">
    <source>
        <dbReference type="ARBA" id="ARBA00022670"/>
    </source>
</evidence>
<feature type="repeat" description="TPR" evidence="7">
    <location>
        <begin position="316"/>
        <end position="349"/>
    </location>
</feature>
<evidence type="ECO:0000256" key="6">
    <source>
        <dbReference type="ARBA" id="ARBA00023049"/>
    </source>
</evidence>
<keyword evidence="6" id="KW-0482">Metalloprotease</keyword>
<dbReference type="GO" id="GO:0004222">
    <property type="term" value="F:metalloendopeptidase activity"/>
    <property type="evidence" value="ECO:0007669"/>
    <property type="project" value="InterPro"/>
</dbReference>
<dbReference type="Gene3D" id="3.30.2010.10">
    <property type="entry name" value="Metalloproteases ('zincins'), catalytic domain"/>
    <property type="match status" value="1"/>
</dbReference>
<evidence type="ECO:0000256" key="5">
    <source>
        <dbReference type="ARBA" id="ARBA00022833"/>
    </source>
</evidence>
<keyword evidence="2" id="KW-0645">Protease</keyword>
<evidence type="ECO:0000256" key="7">
    <source>
        <dbReference type="PROSITE-ProRule" id="PRU00339"/>
    </source>
</evidence>
<dbReference type="GO" id="GO:0051603">
    <property type="term" value="P:proteolysis involved in protein catabolic process"/>
    <property type="evidence" value="ECO:0007669"/>
    <property type="project" value="TreeGrafter"/>
</dbReference>
<dbReference type="EMBL" id="PHHC01000129">
    <property type="protein sequence ID" value="PPE03205.1"/>
    <property type="molecule type" value="Genomic_DNA"/>
</dbReference>
<dbReference type="InterPro" id="IPR011990">
    <property type="entry name" value="TPR-like_helical_dom_sf"/>
</dbReference>
<comment type="caution">
    <text evidence="9">The sequence shown here is derived from an EMBL/GenBank/DDBJ whole genome shotgun (WGS) entry which is preliminary data.</text>
</comment>
<gene>
    <name evidence="9" type="ORF">HCUR_01345</name>
</gene>
<proteinExistence type="predicted"/>
<dbReference type="PANTHER" id="PTHR22726:SF1">
    <property type="entry name" value="METALLOENDOPEPTIDASE OMA1, MITOCHONDRIAL"/>
    <property type="match status" value="1"/>
</dbReference>
<reference evidence="9 10" key="1">
    <citation type="submission" date="2017-11" db="EMBL/GenBank/DDBJ databases">
        <title>Comparative genomic analysis of Holospora spp., intranuclear symbionts of paramecia.</title>
        <authorList>
            <person name="Garushyants S.K."/>
            <person name="Beliavskaya A."/>
            <person name="Malko D.B."/>
            <person name="Logacheva M.D."/>
            <person name="Rautian M.S."/>
            <person name="Gelfand M.S."/>
        </authorList>
    </citation>
    <scope>NUCLEOTIDE SEQUENCE [LARGE SCALE GENOMIC DNA]</scope>
    <source>
        <strain evidence="10">02AZ16</strain>
    </source>
</reference>
<dbReference type="Gene3D" id="1.25.40.10">
    <property type="entry name" value="Tetratricopeptide repeat domain"/>
    <property type="match status" value="1"/>
</dbReference>
<evidence type="ECO:0000256" key="4">
    <source>
        <dbReference type="ARBA" id="ARBA00022801"/>
    </source>
</evidence>